<dbReference type="AlphaFoldDB" id="H5STX3"/>
<evidence type="ECO:0000256" key="3">
    <source>
        <dbReference type="ARBA" id="ARBA00022617"/>
    </source>
</evidence>
<dbReference type="InterPro" id="IPR036280">
    <property type="entry name" value="Multihaem_cyt_sf"/>
</dbReference>
<dbReference type="SUPFAM" id="SSF48695">
    <property type="entry name" value="Multiheme cytochromes"/>
    <property type="match status" value="4"/>
</dbReference>
<gene>
    <name evidence="11" type="ORF">HGMM_OP4C609</name>
</gene>
<reference evidence="11" key="2">
    <citation type="journal article" date="2012" name="PLoS ONE">
        <title>A Deeply Branching Thermophilic Bacterium with an Ancient Acetyl-CoA Pathway Dominates a Subsurface Ecosystem.</title>
        <authorList>
            <person name="Takami H."/>
            <person name="Noguchi H."/>
            <person name="Takaki Y."/>
            <person name="Uchiyama I."/>
            <person name="Toyoda A."/>
            <person name="Nishi S."/>
            <person name="Chee G.-J."/>
            <person name="Arai W."/>
            <person name="Nunoura T."/>
            <person name="Itoh T."/>
            <person name="Hattori M."/>
            <person name="Takai K."/>
        </authorList>
    </citation>
    <scope>NUCLEOTIDE SEQUENCE</scope>
</reference>
<dbReference type="EMBL" id="AP011803">
    <property type="protein sequence ID" value="BAL59973.1"/>
    <property type="molecule type" value="Genomic_DNA"/>
</dbReference>
<comment type="subcellular location">
    <subcellularLocation>
        <location evidence="1">Cell envelope</location>
    </subcellularLocation>
</comment>
<proteinExistence type="predicted"/>
<feature type="domain" description="Cytochrome c7-like" evidence="9">
    <location>
        <begin position="468"/>
        <end position="525"/>
    </location>
</feature>
<keyword evidence="7" id="KW-0408">Iron</keyword>
<keyword evidence="6" id="KW-0249">Electron transport</keyword>
<evidence type="ECO:0000256" key="7">
    <source>
        <dbReference type="ARBA" id="ARBA00023004"/>
    </source>
</evidence>
<dbReference type="Pfam" id="PF14537">
    <property type="entry name" value="Cytochrom_c3_2"/>
    <property type="match status" value="1"/>
</dbReference>
<evidence type="ECO:0000256" key="6">
    <source>
        <dbReference type="ARBA" id="ARBA00022982"/>
    </source>
</evidence>
<organism evidence="11">
    <name type="scientific">Acetithermum autotrophicum</name>
    <dbReference type="NCBI Taxonomy" id="1446466"/>
    <lineage>
        <taxon>Bacteria</taxon>
        <taxon>Candidatus Bipolaricaulota</taxon>
        <taxon>Candidatus Acetithermum</taxon>
    </lineage>
</organism>
<sequence>MKMVGLRILQVVLIFVPVGVAAAFLGMQTSSQPAFCGTCHIMKPYYESWKTSTHNDVPCVECHIPPGITSELQKKYEALSMVVKYFTGTYGTNPWAEISDEACLRPGCHEQRLLVGREVFQNVLFDHRPHLLEMRREKKLRCTSCHSQIVQGQHIAVTESTCFLCHFKDTKLNEGTARCTLCHEVPEKLITTAGLSFDHADVKRLGMECTLCHNNVVKGDGDVPQERCFICHNDPARLARLNDVELLHRTHVTEHKVDCLNCHLEIQHRVPKELEVIATSCETCHVGGGHSPQRDLYVGIGGKGVNPQPAAMYLAGVRCESCHIVSHEGRKLASDVSCMSCHGAQFSATYKEWRETLSQRLNTTKELLAQVKSLMAAFEGALPEPARQSLQRAEENILFVEQAHAMHNPGYASALLWRAYQDLQQALSQASIEKALEAPWVQAPYQTKCTACHLGAATISKETPDGLFRHETHVARRGLECTQCHQEANYREPQHGARKLSCTECHPAAEQMAQLQSQDCLKCHQAQIAGSSKIVKFPHDAHITMGLACSVCHTNVTQQSHLDFLRSGQGVPKLGHEFCALCHQSDVPPQGGDCLKCHTDF</sequence>
<dbReference type="InterPro" id="IPR029467">
    <property type="entry name" value="Cyt_c7-like"/>
</dbReference>
<evidence type="ECO:0000256" key="5">
    <source>
        <dbReference type="ARBA" id="ARBA00022729"/>
    </source>
</evidence>
<dbReference type="GO" id="GO:0046872">
    <property type="term" value="F:metal ion binding"/>
    <property type="evidence" value="ECO:0007669"/>
    <property type="project" value="UniProtKB-KW"/>
</dbReference>
<feature type="domain" description="Cytochrome c7-like" evidence="9">
    <location>
        <begin position="535"/>
        <end position="599"/>
    </location>
</feature>
<keyword evidence="5" id="KW-0732">Signal</keyword>
<evidence type="ECO:0000259" key="10">
    <source>
        <dbReference type="Pfam" id="PF14537"/>
    </source>
</evidence>
<protein>
    <submittedName>
        <fullName evidence="11">Hypothetical conserved protein</fullName>
    </submittedName>
</protein>
<evidence type="ECO:0000259" key="9">
    <source>
        <dbReference type="Pfam" id="PF14522"/>
    </source>
</evidence>
<evidence type="ECO:0000256" key="1">
    <source>
        <dbReference type="ARBA" id="ARBA00004196"/>
    </source>
</evidence>
<dbReference type="Pfam" id="PF14522">
    <property type="entry name" value="Cytochrome_C7"/>
    <property type="match status" value="2"/>
</dbReference>
<keyword evidence="2" id="KW-0813">Transport</keyword>
<dbReference type="InterPro" id="IPR005126">
    <property type="entry name" value="NapC/NirT_cyt_c_N"/>
</dbReference>
<evidence type="ECO:0000313" key="11">
    <source>
        <dbReference type="EMBL" id="BAL59973.1"/>
    </source>
</evidence>
<dbReference type="InterPro" id="IPR038266">
    <property type="entry name" value="NapC/NirT_cytc_sf"/>
</dbReference>
<dbReference type="Gene3D" id="1.10.3820.10">
    <property type="entry name" value="Di-heme elbow motif domain"/>
    <property type="match status" value="1"/>
</dbReference>
<dbReference type="InterPro" id="IPR051829">
    <property type="entry name" value="Multiheme_Cytochr_ET"/>
</dbReference>
<dbReference type="InterPro" id="IPR012286">
    <property type="entry name" value="Tetrahaem_cytochrome"/>
</dbReference>
<dbReference type="Pfam" id="PF03264">
    <property type="entry name" value="Cytochrom_NNT"/>
    <property type="match status" value="1"/>
</dbReference>
<dbReference type="CDD" id="cd08168">
    <property type="entry name" value="Cytochrom_C3"/>
    <property type="match status" value="1"/>
</dbReference>
<keyword evidence="4" id="KW-0479">Metal-binding</keyword>
<dbReference type="Gene3D" id="1.20.140.10">
    <property type="entry name" value="Butyryl-CoA Dehydrogenase, subunit A, domain 3"/>
    <property type="match status" value="1"/>
</dbReference>
<evidence type="ECO:0000256" key="4">
    <source>
        <dbReference type="ARBA" id="ARBA00022723"/>
    </source>
</evidence>
<accession>H5STX3</accession>
<dbReference type="GO" id="GO:0030313">
    <property type="term" value="C:cell envelope"/>
    <property type="evidence" value="ECO:0007669"/>
    <property type="project" value="UniProtKB-SubCell"/>
</dbReference>
<feature type="domain" description="Tetrahaem cytochrome" evidence="10">
    <location>
        <begin position="204"/>
        <end position="285"/>
    </location>
</feature>
<evidence type="ECO:0000259" key="8">
    <source>
        <dbReference type="Pfam" id="PF03264"/>
    </source>
</evidence>
<reference evidence="11" key="1">
    <citation type="journal article" date="2005" name="Environ. Microbiol.">
        <title>Genetic and functional properties of uncultivated thermophilic crenarchaeotes from a subsurface gold mine as revealed by analysis of genome fragments.</title>
        <authorList>
            <person name="Nunoura T."/>
            <person name="Hirayama H."/>
            <person name="Takami H."/>
            <person name="Oida H."/>
            <person name="Nishi S."/>
            <person name="Shimamura S."/>
            <person name="Suzuki Y."/>
            <person name="Inagaki F."/>
            <person name="Takai K."/>
            <person name="Nealson K.H."/>
            <person name="Horikoshi K."/>
        </authorList>
    </citation>
    <scope>NUCLEOTIDE SEQUENCE</scope>
</reference>
<dbReference type="Gene3D" id="3.90.10.10">
    <property type="entry name" value="Cytochrome C3"/>
    <property type="match status" value="3"/>
</dbReference>
<evidence type="ECO:0000256" key="2">
    <source>
        <dbReference type="ARBA" id="ARBA00022448"/>
    </source>
</evidence>
<dbReference type="PANTHER" id="PTHR35038">
    <property type="entry name" value="DISSIMILATORY SULFITE REDUCTASE SIRA"/>
    <property type="match status" value="1"/>
</dbReference>
<keyword evidence="3" id="KW-0349">Heme</keyword>
<name>H5STX3_ACEAU</name>
<feature type="domain" description="NapC/NirT cytochrome c N-terminal" evidence="8">
    <location>
        <begin position="8"/>
        <end position="94"/>
    </location>
</feature>